<dbReference type="KEGG" id="mcg:GL4_2489"/>
<dbReference type="STRING" id="1384459.GL4_2489"/>
<name>A0A0A8K4S0_9HYPH</name>
<dbReference type="EMBL" id="AP014648">
    <property type="protein sequence ID" value="BAQ17923.1"/>
    <property type="molecule type" value="Genomic_DNA"/>
</dbReference>
<proteinExistence type="predicted"/>
<dbReference type="AlphaFoldDB" id="A0A0A8K4S0"/>
<sequence>MDQPERASAVTAVRHDEKTDTYYVRITKGYEDGLHWYDEDEMEAA</sequence>
<organism evidence="1 2">
    <name type="scientific">Methyloceanibacter caenitepidi</name>
    <dbReference type="NCBI Taxonomy" id="1384459"/>
    <lineage>
        <taxon>Bacteria</taxon>
        <taxon>Pseudomonadati</taxon>
        <taxon>Pseudomonadota</taxon>
        <taxon>Alphaproteobacteria</taxon>
        <taxon>Hyphomicrobiales</taxon>
        <taxon>Hyphomicrobiaceae</taxon>
        <taxon>Methyloceanibacter</taxon>
    </lineage>
</organism>
<evidence type="ECO:0000313" key="2">
    <source>
        <dbReference type="Proteomes" id="UP000031643"/>
    </source>
</evidence>
<reference evidence="1 2" key="1">
    <citation type="submission" date="2014-09" db="EMBL/GenBank/DDBJ databases">
        <title>Genome sequencing of Methyloceanibacter caenitepidi Gela4.</title>
        <authorList>
            <person name="Takeuchi M."/>
            <person name="Susumu S."/>
            <person name="Kamagata Y."/>
            <person name="Oshima K."/>
            <person name="Hattori M."/>
            <person name="Iwasaki W."/>
        </authorList>
    </citation>
    <scope>NUCLEOTIDE SEQUENCE [LARGE SCALE GENOMIC DNA]</scope>
    <source>
        <strain evidence="1 2">Gela4</strain>
    </source>
</reference>
<protein>
    <submittedName>
        <fullName evidence="1">Uncharacterized protein</fullName>
    </submittedName>
</protein>
<dbReference type="HOGENOM" id="CLU_3201889_0_0_5"/>
<accession>A0A0A8K4S0</accession>
<dbReference type="Proteomes" id="UP000031643">
    <property type="component" value="Chromosome"/>
</dbReference>
<evidence type="ECO:0000313" key="1">
    <source>
        <dbReference type="EMBL" id="BAQ17923.1"/>
    </source>
</evidence>
<gene>
    <name evidence="1" type="ORF">GL4_2489</name>
</gene>
<keyword evidence="2" id="KW-1185">Reference proteome</keyword>